<gene>
    <name evidence="1" type="ORF">BI364_13395</name>
</gene>
<dbReference type="KEGG" id="aprs:BI364_13395"/>
<dbReference type="GO" id="GO:0016491">
    <property type="term" value="F:oxidoreductase activity"/>
    <property type="evidence" value="ECO:0007669"/>
    <property type="project" value="InterPro"/>
</dbReference>
<accession>A0A1D8IR13</accession>
<protein>
    <recommendedName>
        <fullName evidence="3">Ferritin</fullName>
    </recommendedName>
</protein>
<sequence>MPSQIEIQTSATSRWRLEDIAFDAIDPTHIADQEFYFNLLVSASFVEITTELYTRNLIEYFDGDESLQRWLQDEWLPEEMQHGRALRRYIAAVWPTFDWHDAYRNFYADYERFCKTELLGPTRGLEMAARCLVETGTSSLYTMLYRASPEPVLRDLACRIRTDETYHYQHFHEAFLRYRAVEHTPRRAVFMALLGRIREIDSEDAYFAFKHAYHARHGRFDEGAYRQFNLQARRLARTHYPYRMAVHMGLKPLALSDTARRLTEPLVRLAARHLLS</sequence>
<evidence type="ECO:0000313" key="1">
    <source>
        <dbReference type="EMBL" id="AOU98823.1"/>
    </source>
</evidence>
<organism evidence="1 2">
    <name type="scientific">Acidihalobacter yilgarnensis</name>
    <dbReference type="NCBI Taxonomy" id="2819280"/>
    <lineage>
        <taxon>Bacteria</taxon>
        <taxon>Pseudomonadati</taxon>
        <taxon>Pseudomonadota</taxon>
        <taxon>Gammaproteobacteria</taxon>
        <taxon>Chromatiales</taxon>
        <taxon>Ectothiorhodospiraceae</taxon>
        <taxon>Acidihalobacter</taxon>
    </lineage>
</organism>
<name>A0A1D8IR13_9GAMM</name>
<dbReference type="Gene3D" id="1.10.620.20">
    <property type="entry name" value="Ribonucleotide Reductase, subunit A"/>
    <property type="match status" value="1"/>
</dbReference>
<reference evidence="2" key="1">
    <citation type="submission" date="2016-09" db="EMBL/GenBank/DDBJ databases">
        <title>Acidihalobacter prosperus F5.</title>
        <authorList>
            <person name="Khaleque H.N."/>
            <person name="Ramsay J.P."/>
            <person name="Kaksonen A.H."/>
            <person name="Boxall N.J."/>
            <person name="Watkin E.L.J."/>
        </authorList>
    </citation>
    <scope>NUCLEOTIDE SEQUENCE [LARGE SCALE GENOMIC DNA]</scope>
    <source>
        <strain evidence="2">F5</strain>
    </source>
</reference>
<dbReference type="CDD" id="cd00657">
    <property type="entry name" value="Ferritin_like"/>
    <property type="match status" value="1"/>
</dbReference>
<dbReference type="InterPro" id="IPR012348">
    <property type="entry name" value="RNR-like"/>
</dbReference>
<dbReference type="SUPFAM" id="SSF47240">
    <property type="entry name" value="Ferritin-like"/>
    <property type="match status" value="1"/>
</dbReference>
<dbReference type="EMBL" id="CP017415">
    <property type="protein sequence ID" value="AOU98823.1"/>
    <property type="molecule type" value="Genomic_DNA"/>
</dbReference>
<dbReference type="Proteomes" id="UP000095401">
    <property type="component" value="Chromosome"/>
</dbReference>
<evidence type="ECO:0008006" key="3">
    <source>
        <dbReference type="Google" id="ProtNLM"/>
    </source>
</evidence>
<proteinExistence type="predicted"/>
<keyword evidence="2" id="KW-1185">Reference proteome</keyword>
<dbReference type="InterPro" id="IPR009078">
    <property type="entry name" value="Ferritin-like_SF"/>
</dbReference>
<dbReference type="RefSeq" id="WP_070079179.1">
    <property type="nucleotide sequence ID" value="NZ_CP017415.1"/>
</dbReference>
<evidence type="ECO:0000313" key="2">
    <source>
        <dbReference type="Proteomes" id="UP000095401"/>
    </source>
</evidence>
<dbReference type="AlphaFoldDB" id="A0A1D8IR13"/>